<evidence type="ECO:0000313" key="1">
    <source>
        <dbReference type="EMBL" id="RGR10159.1"/>
    </source>
</evidence>
<dbReference type="EMBL" id="QRTW01000033">
    <property type="protein sequence ID" value="RGR10159.1"/>
    <property type="molecule type" value="Genomic_DNA"/>
</dbReference>
<accession>A0A412DE84</accession>
<proteinExistence type="predicted"/>
<sequence length="379" mass="40423">MKQKNAIYLVVAFATFAIFSCSKEEIIDLDNNAPGQKAVISIKVVGAGNNLAQSRAAGAAATTDAVINDYVAFTFREGGALDNTPFYVRFDPNQPGDAEEPRLGIGTTAAKKVYIIANVGPLADSPFANVKTEAELLAVTGDLMENSNVTTQTEDNLWMSGVNDVSFSTSPDGYIYGGTTVSLNFVAAKIELVVQDERENRTGGDIEITDKSVALLFAGKSGKFFGTDTEKAVQTEFYSGDVSYSSFSAGSATESTVLKDAVLTPFTLNQGRTVFNHFYTFANNGTSKPTILSIQSEIRTIGSNVPTPVYYPIQFTKADAGYTIEAGKHYTVEIYLGGNVAGGGGAGSLDPEKPIVHSNMTYVITSAKWFPVTVSKSFH</sequence>
<dbReference type="AlphaFoldDB" id="A0A412DE84"/>
<dbReference type="EMBL" id="QSHQ01000019">
    <property type="protein sequence ID" value="RHC28661.1"/>
    <property type="molecule type" value="Genomic_DNA"/>
</dbReference>
<dbReference type="Pfam" id="PF21514">
    <property type="entry name" value="FimA-like_C"/>
    <property type="match status" value="1"/>
</dbReference>
<dbReference type="Proteomes" id="UP000285305">
    <property type="component" value="Unassembled WGS sequence"/>
</dbReference>
<name>A0A412DE84_BACSE</name>
<evidence type="ECO:0000313" key="4">
    <source>
        <dbReference type="Proteomes" id="UP000285305"/>
    </source>
</evidence>
<dbReference type="Proteomes" id="UP000283310">
    <property type="component" value="Unassembled WGS sequence"/>
</dbReference>
<organism evidence="1 3">
    <name type="scientific">Bacteroides stercoris</name>
    <dbReference type="NCBI Taxonomy" id="46506"/>
    <lineage>
        <taxon>Bacteria</taxon>
        <taxon>Pseudomonadati</taxon>
        <taxon>Bacteroidota</taxon>
        <taxon>Bacteroidia</taxon>
        <taxon>Bacteroidales</taxon>
        <taxon>Bacteroidaceae</taxon>
        <taxon>Bacteroides</taxon>
    </lineage>
</organism>
<dbReference type="RefSeq" id="WP_117899606.1">
    <property type="nucleotide sequence ID" value="NZ_CAXTGL010000013.1"/>
</dbReference>
<dbReference type="Gene3D" id="2.60.40.3690">
    <property type="match status" value="1"/>
</dbReference>
<gene>
    <name evidence="2" type="ORF">DW853_11005</name>
    <name evidence="1" type="ORF">DWY65_14210</name>
</gene>
<protein>
    <submittedName>
        <fullName evidence="1">Uncharacterized protein</fullName>
    </submittedName>
</protein>
<dbReference type="Gene3D" id="2.60.40.2580">
    <property type="match status" value="1"/>
</dbReference>
<reference evidence="3 4" key="1">
    <citation type="submission" date="2018-08" db="EMBL/GenBank/DDBJ databases">
        <title>A genome reference for cultivated species of the human gut microbiota.</title>
        <authorList>
            <person name="Zou Y."/>
            <person name="Xue W."/>
            <person name="Luo G."/>
        </authorList>
    </citation>
    <scope>NUCLEOTIDE SEQUENCE [LARGE SCALE GENOMIC DNA]</scope>
    <source>
        <strain evidence="1 3">AF26-20BH</strain>
        <strain evidence="2 4">AM36-9BH</strain>
    </source>
</reference>
<dbReference type="PROSITE" id="PS51257">
    <property type="entry name" value="PROKAR_LIPOPROTEIN"/>
    <property type="match status" value="1"/>
</dbReference>
<evidence type="ECO:0000313" key="3">
    <source>
        <dbReference type="Proteomes" id="UP000283310"/>
    </source>
</evidence>
<comment type="caution">
    <text evidence="1">The sequence shown here is derived from an EMBL/GenBank/DDBJ whole genome shotgun (WGS) entry which is preliminary data.</text>
</comment>
<evidence type="ECO:0000313" key="2">
    <source>
        <dbReference type="EMBL" id="RHC28661.1"/>
    </source>
</evidence>